<evidence type="ECO:0000259" key="1">
    <source>
        <dbReference type="PROSITE" id="PS50883"/>
    </source>
</evidence>
<evidence type="ECO:0000313" key="3">
    <source>
        <dbReference type="Proteomes" id="UP000325255"/>
    </source>
</evidence>
<reference evidence="2 3" key="1">
    <citation type="submission" date="2019-09" db="EMBL/GenBank/DDBJ databases">
        <title>Genome sequence of Rhodovastum atsumiense, a diverse member of the Acetobacteraceae family of non-sulfur purple photosynthetic bacteria.</title>
        <authorList>
            <person name="Meyer T."/>
            <person name="Kyndt J."/>
        </authorList>
    </citation>
    <scope>NUCLEOTIDE SEQUENCE [LARGE SCALE GENOMIC DNA]</scope>
    <source>
        <strain evidence="2 3">DSM 21279</strain>
    </source>
</reference>
<dbReference type="PANTHER" id="PTHR33121">
    <property type="entry name" value="CYCLIC DI-GMP PHOSPHODIESTERASE PDEF"/>
    <property type="match status" value="1"/>
</dbReference>
<dbReference type="InterPro" id="IPR035919">
    <property type="entry name" value="EAL_sf"/>
</dbReference>
<dbReference type="SUPFAM" id="SSF141868">
    <property type="entry name" value="EAL domain-like"/>
    <property type="match status" value="1"/>
</dbReference>
<dbReference type="InterPro" id="IPR050706">
    <property type="entry name" value="Cyclic-di-GMP_PDE-like"/>
</dbReference>
<dbReference type="CDD" id="cd01948">
    <property type="entry name" value="EAL"/>
    <property type="match status" value="1"/>
</dbReference>
<name>A0A5M6IZQ3_9PROT</name>
<keyword evidence="3" id="KW-1185">Reference proteome</keyword>
<sequence>MTDERWGCGRCHNEGPLFPFTMAFQPIVDLAEMRIDGHEALVRGPFGESAESILAQVDDGSLYAFDQACRVKAIEMAARLGLDGRLNINFLPNAVYEPRACIRRTLAAAAANGFLLERLTFEFTENESITDTAHTRAIIEEYHRHHFKVALDDFGTGYSGLARLVELKPDIIKLDRQIIVDCDQDRTRFAIVASLVTLTSELGIKLVVEGVERIGEVEALRQAGVRYMQGFFFARPAFEAVVVSEAISWPARSPLAPASRLLSGPPPEGGIVPIRTNASVDCS</sequence>
<dbReference type="Proteomes" id="UP000325255">
    <property type="component" value="Unassembled WGS sequence"/>
</dbReference>
<dbReference type="Pfam" id="PF00563">
    <property type="entry name" value="EAL"/>
    <property type="match status" value="1"/>
</dbReference>
<proteinExistence type="predicted"/>
<feature type="domain" description="EAL" evidence="1">
    <location>
        <begin position="1"/>
        <end position="250"/>
    </location>
</feature>
<dbReference type="SMART" id="SM00052">
    <property type="entry name" value="EAL"/>
    <property type="match status" value="1"/>
</dbReference>
<evidence type="ECO:0000313" key="2">
    <source>
        <dbReference type="EMBL" id="KAA5613824.1"/>
    </source>
</evidence>
<organism evidence="2 3">
    <name type="scientific">Rhodovastum atsumiense</name>
    <dbReference type="NCBI Taxonomy" id="504468"/>
    <lineage>
        <taxon>Bacteria</taxon>
        <taxon>Pseudomonadati</taxon>
        <taxon>Pseudomonadota</taxon>
        <taxon>Alphaproteobacteria</taxon>
        <taxon>Acetobacterales</taxon>
        <taxon>Acetobacteraceae</taxon>
        <taxon>Rhodovastum</taxon>
    </lineage>
</organism>
<dbReference type="GO" id="GO:0071111">
    <property type="term" value="F:cyclic-guanylate-specific phosphodiesterase activity"/>
    <property type="evidence" value="ECO:0007669"/>
    <property type="project" value="InterPro"/>
</dbReference>
<gene>
    <name evidence="2" type="ORF">F1189_03340</name>
</gene>
<comment type="caution">
    <text evidence="2">The sequence shown here is derived from an EMBL/GenBank/DDBJ whole genome shotgun (WGS) entry which is preliminary data.</text>
</comment>
<accession>A0A5M6IZQ3</accession>
<dbReference type="AlphaFoldDB" id="A0A5M6IZQ3"/>
<dbReference type="OrthoDB" id="9793210at2"/>
<dbReference type="PANTHER" id="PTHR33121:SF15">
    <property type="entry name" value="BLUE LIGHT- AND TEMPERATURE-REGULATED ANTIREPRESSOR BLUF"/>
    <property type="match status" value="1"/>
</dbReference>
<dbReference type="PROSITE" id="PS50883">
    <property type="entry name" value="EAL"/>
    <property type="match status" value="1"/>
</dbReference>
<dbReference type="RefSeq" id="WP_150039207.1">
    <property type="nucleotide sequence ID" value="NZ_OW485601.1"/>
</dbReference>
<dbReference type="InterPro" id="IPR001633">
    <property type="entry name" value="EAL_dom"/>
</dbReference>
<dbReference type="Gene3D" id="3.20.20.450">
    <property type="entry name" value="EAL domain"/>
    <property type="match status" value="1"/>
</dbReference>
<protein>
    <submittedName>
        <fullName evidence="2">EAL domain-containing protein</fullName>
    </submittedName>
</protein>
<dbReference type="EMBL" id="VWPK01000004">
    <property type="protein sequence ID" value="KAA5613824.1"/>
    <property type="molecule type" value="Genomic_DNA"/>
</dbReference>